<organism evidence="2 3">
    <name type="scientific">Flavihumibacter stibioxidans</name>
    <dbReference type="NCBI Taxonomy" id="1834163"/>
    <lineage>
        <taxon>Bacteria</taxon>
        <taxon>Pseudomonadati</taxon>
        <taxon>Bacteroidota</taxon>
        <taxon>Chitinophagia</taxon>
        <taxon>Chitinophagales</taxon>
        <taxon>Chitinophagaceae</taxon>
        <taxon>Flavihumibacter</taxon>
    </lineage>
</organism>
<dbReference type="EMBL" id="MBUA01000023">
    <property type="protein sequence ID" value="MBC6491643.1"/>
    <property type="molecule type" value="Genomic_DNA"/>
</dbReference>
<evidence type="ECO:0008006" key="4">
    <source>
        <dbReference type="Google" id="ProtNLM"/>
    </source>
</evidence>
<dbReference type="Pfam" id="PF11307">
    <property type="entry name" value="DUF3109"/>
    <property type="match status" value="1"/>
</dbReference>
<evidence type="ECO:0000313" key="2">
    <source>
        <dbReference type="EMBL" id="MBC6491643.1"/>
    </source>
</evidence>
<name>A0ABR7M9D7_9BACT</name>
<proteinExistence type="inferred from homology"/>
<gene>
    <name evidence="2" type="ORF">BC349_11325</name>
</gene>
<sequence>MIVIENTLVSDEVIEEQFVCDLSKCKGGCCEDGDTGAPLETGELDIINEVYEIVKPYLTKEGIREIEQTGRYLYDREYGWVTPAVNGGMCAYGYHDEKGILKCAFEQAYYDGKISWKKPISCHLFPIRIKVGKEYDLVNYEPRETLCAPACKLGKKLKVPVYQFLKEAITRKYGAEYYEALDAYYQMYHGKK</sequence>
<evidence type="ECO:0000313" key="3">
    <source>
        <dbReference type="Proteomes" id="UP000765802"/>
    </source>
</evidence>
<dbReference type="RefSeq" id="WP_187256968.1">
    <property type="nucleotide sequence ID" value="NZ_JBHULF010000007.1"/>
</dbReference>
<protein>
    <recommendedName>
        <fullName evidence="4">DUF3109 family protein</fullName>
    </recommendedName>
</protein>
<comment type="caution">
    <text evidence="2">The sequence shown here is derived from an EMBL/GenBank/DDBJ whole genome shotgun (WGS) entry which is preliminary data.</text>
</comment>
<accession>A0ABR7M9D7</accession>
<keyword evidence="3" id="KW-1185">Reference proteome</keyword>
<reference evidence="2 3" key="1">
    <citation type="submission" date="2016-07" db="EMBL/GenBank/DDBJ databases">
        <title>Genome analysis of Flavihumibacter stibioxidans YS-17.</title>
        <authorList>
            <person name="Shi K."/>
            <person name="Han Y."/>
            <person name="Wang G."/>
        </authorList>
    </citation>
    <scope>NUCLEOTIDE SEQUENCE [LARGE SCALE GENOMIC DNA]</scope>
    <source>
        <strain evidence="2 3">YS-17</strain>
    </source>
</reference>
<comment type="similarity">
    <text evidence="1">Belongs to the Rv0495c family.</text>
</comment>
<dbReference type="Proteomes" id="UP000765802">
    <property type="component" value="Unassembled WGS sequence"/>
</dbReference>
<dbReference type="InterPro" id="IPR021458">
    <property type="entry name" value="Rv0495c"/>
</dbReference>
<evidence type="ECO:0000256" key="1">
    <source>
        <dbReference type="ARBA" id="ARBA00093770"/>
    </source>
</evidence>